<dbReference type="InterPro" id="IPR038619">
    <property type="entry name" value="MraZ_sf"/>
</dbReference>
<sequence>MEEKRAKWREEDDLGSVTGTYEHSVDAKGRLFIPAKLREELGGTFYLAMGVDTCLAIYPQESWDRFTEKFASLPISKSKAMRSLFANAVKCVPDSQGRIVIPQRLRTYADLGKDVVIIGVHDRAEIWSAERWYAEEEEMTPEKMAALMDSLEL</sequence>
<dbReference type="GO" id="GO:0003700">
    <property type="term" value="F:DNA-binding transcription factor activity"/>
    <property type="evidence" value="ECO:0007669"/>
    <property type="project" value="UniProtKB-UniRule"/>
</dbReference>
<dbReference type="SUPFAM" id="SSF89447">
    <property type="entry name" value="AbrB/MazE/MraZ-like"/>
    <property type="match status" value="1"/>
</dbReference>
<evidence type="ECO:0000256" key="1">
    <source>
        <dbReference type="ARBA" id="ARBA00013860"/>
    </source>
</evidence>
<comment type="similarity">
    <text evidence="7">Belongs to the MraZ family.</text>
</comment>
<gene>
    <name evidence="7 9" type="primary">mraZ</name>
    <name evidence="9" type="ORF">H9826_08315</name>
</gene>
<dbReference type="InterPro" id="IPR037914">
    <property type="entry name" value="SpoVT-AbrB_sf"/>
</dbReference>
<dbReference type="Proteomes" id="UP000886824">
    <property type="component" value="Unassembled WGS sequence"/>
</dbReference>
<dbReference type="CDD" id="cd16320">
    <property type="entry name" value="MraZ_N"/>
    <property type="match status" value="1"/>
</dbReference>
<protein>
    <recommendedName>
        <fullName evidence="1 7">Transcriptional regulator MraZ</fullName>
    </recommendedName>
</protein>
<dbReference type="Gene3D" id="3.40.1550.20">
    <property type="entry name" value="Transcriptional regulator MraZ domain"/>
    <property type="match status" value="1"/>
</dbReference>
<dbReference type="InterPro" id="IPR003444">
    <property type="entry name" value="MraZ"/>
</dbReference>
<dbReference type="CDD" id="cd16321">
    <property type="entry name" value="MraZ_C"/>
    <property type="match status" value="1"/>
</dbReference>
<dbReference type="HAMAP" id="MF_01008">
    <property type="entry name" value="MraZ"/>
    <property type="match status" value="1"/>
</dbReference>
<dbReference type="InterPro" id="IPR007159">
    <property type="entry name" value="SpoVT-AbrB_dom"/>
</dbReference>
<organism evidence="9 10">
    <name type="scientific">Candidatus Intestinimonas merdavium</name>
    <dbReference type="NCBI Taxonomy" id="2838622"/>
    <lineage>
        <taxon>Bacteria</taxon>
        <taxon>Bacillati</taxon>
        <taxon>Bacillota</taxon>
        <taxon>Clostridia</taxon>
        <taxon>Eubacteriales</taxon>
        <taxon>Intestinimonas</taxon>
    </lineage>
</organism>
<keyword evidence="2 7" id="KW-0963">Cytoplasm</keyword>
<reference evidence="9" key="2">
    <citation type="submission" date="2021-04" db="EMBL/GenBank/DDBJ databases">
        <authorList>
            <person name="Gilroy R."/>
        </authorList>
    </citation>
    <scope>NUCLEOTIDE SEQUENCE</scope>
    <source>
        <strain evidence="9">CHK33-7979</strain>
    </source>
</reference>
<accession>A0A9D1Z5W0</accession>
<dbReference type="AlphaFoldDB" id="A0A9D1Z5W0"/>
<comment type="caution">
    <text evidence="9">The sequence shown here is derived from an EMBL/GenBank/DDBJ whole genome shotgun (WGS) entry which is preliminary data.</text>
</comment>
<dbReference type="InterPro" id="IPR035642">
    <property type="entry name" value="MraZ_N"/>
</dbReference>
<evidence type="ECO:0000256" key="4">
    <source>
        <dbReference type="ARBA" id="ARBA00023015"/>
    </source>
</evidence>
<keyword evidence="4 7" id="KW-0805">Transcription regulation</keyword>
<evidence type="ECO:0000256" key="6">
    <source>
        <dbReference type="ARBA" id="ARBA00023163"/>
    </source>
</evidence>
<evidence type="ECO:0000313" key="10">
    <source>
        <dbReference type="Proteomes" id="UP000886824"/>
    </source>
</evidence>
<keyword evidence="5 7" id="KW-0238">DNA-binding</keyword>
<comment type="subcellular location">
    <subcellularLocation>
        <location evidence="7">Cytoplasm</location>
        <location evidence="7">Nucleoid</location>
    </subcellularLocation>
</comment>
<dbReference type="InterPro" id="IPR020603">
    <property type="entry name" value="MraZ_dom"/>
</dbReference>
<comment type="subunit">
    <text evidence="7">Forms oligomers.</text>
</comment>
<evidence type="ECO:0000256" key="2">
    <source>
        <dbReference type="ARBA" id="ARBA00022490"/>
    </source>
</evidence>
<dbReference type="GO" id="GO:0005737">
    <property type="term" value="C:cytoplasm"/>
    <property type="evidence" value="ECO:0007669"/>
    <property type="project" value="UniProtKB-UniRule"/>
</dbReference>
<dbReference type="GO" id="GO:0000976">
    <property type="term" value="F:transcription cis-regulatory region binding"/>
    <property type="evidence" value="ECO:0007669"/>
    <property type="project" value="TreeGrafter"/>
</dbReference>
<dbReference type="PANTHER" id="PTHR34701:SF1">
    <property type="entry name" value="TRANSCRIPTIONAL REGULATOR MRAZ"/>
    <property type="match status" value="1"/>
</dbReference>
<dbReference type="EMBL" id="DXCX01000085">
    <property type="protein sequence ID" value="HIY73958.1"/>
    <property type="molecule type" value="Genomic_DNA"/>
</dbReference>
<dbReference type="Pfam" id="PF02381">
    <property type="entry name" value="MraZ"/>
    <property type="match status" value="2"/>
</dbReference>
<evidence type="ECO:0000256" key="5">
    <source>
        <dbReference type="ARBA" id="ARBA00023125"/>
    </source>
</evidence>
<reference evidence="9" key="1">
    <citation type="journal article" date="2021" name="PeerJ">
        <title>Extensive microbial diversity within the chicken gut microbiome revealed by metagenomics and culture.</title>
        <authorList>
            <person name="Gilroy R."/>
            <person name="Ravi A."/>
            <person name="Getino M."/>
            <person name="Pursley I."/>
            <person name="Horton D.L."/>
            <person name="Alikhan N.F."/>
            <person name="Baker D."/>
            <person name="Gharbi K."/>
            <person name="Hall N."/>
            <person name="Watson M."/>
            <person name="Adriaenssens E.M."/>
            <person name="Foster-Nyarko E."/>
            <person name="Jarju S."/>
            <person name="Secka A."/>
            <person name="Antonio M."/>
            <person name="Oren A."/>
            <person name="Chaudhuri R.R."/>
            <person name="La Ragione R."/>
            <person name="Hildebrand F."/>
            <person name="Pallen M.J."/>
        </authorList>
    </citation>
    <scope>NUCLEOTIDE SEQUENCE</scope>
    <source>
        <strain evidence="9">CHK33-7979</strain>
    </source>
</reference>
<dbReference type="InterPro" id="IPR035644">
    <property type="entry name" value="MraZ_C"/>
</dbReference>
<proteinExistence type="inferred from homology"/>
<evidence type="ECO:0000259" key="8">
    <source>
        <dbReference type="PROSITE" id="PS51740"/>
    </source>
</evidence>
<dbReference type="GO" id="GO:0009295">
    <property type="term" value="C:nucleoid"/>
    <property type="evidence" value="ECO:0007669"/>
    <property type="project" value="UniProtKB-SubCell"/>
</dbReference>
<feature type="domain" description="SpoVT-AbrB" evidence="8">
    <location>
        <begin position="20"/>
        <end position="62"/>
    </location>
</feature>
<keyword evidence="6 7" id="KW-0804">Transcription</keyword>
<dbReference type="PROSITE" id="PS51740">
    <property type="entry name" value="SPOVT_ABRB"/>
    <property type="match status" value="2"/>
</dbReference>
<evidence type="ECO:0000313" key="9">
    <source>
        <dbReference type="EMBL" id="HIY73958.1"/>
    </source>
</evidence>
<evidence type="ECO:0000256" key="3">
    <source>
        <dbReference type="ARBA" id="ARBA00022737"/>
    </source>
</evidence>
<feature type="domain" description="SpoVT-AbrB" evidence="8">
    <location>
        <begin position="88"/>
        <end position="131"/>
    </location>
</feature>
<dbReference type="PANTHER" id="PTHR34701">
    <property type="entry name" value="TRANSCRIPTIONAL REGULATOR MRAZ"/>
    <property type="match status" value="1"/>
</dbReference>
<keyword evidence="3" id="KW-0677">Repeat</keyword>
<evidence type="ECO:0000256" key="7">
    <source>
        <dbReference type="HAMAP-Rule" id="MF_01008"/>
    </source>
</evidence>
<name>A0A9D1Z5W0_9FIRM</name>
<dbReference type="GO" id="GO:2000143">
    <property type="term" value="P:negative regulation of DNA-templated transcription initiation"/>
    <property type="evidence" value="ECO:0007669"/>
    <property type="project" value="TreeGrafter"/>
</dbReference>
<dbReference type="NCBIfam" id="TIGR00242">
    <property type="entry name" value="division/cell wall cluster transcriptional repressor MraZ"/>
    <property type="match status" value="1"/>
</dbReference>